<keyword evidence="3" id="KW-0808">Transferase</keyword>
<dbReference type="CDD" id="cd14014">
    <property type="entry name" value="STKc_PknB_like"/>
    <property type="match status" value="1"/>
</dbReference>
<evidence type="ECO:0000256" key="6">
    <source>
        <dbReference type="ARBA" id="ARBA00022840"/>
    </source>
</evidence>
<keyword evidence="6 7" id="KW-0067">ATP-binding</keyword>
<dbReference type="SUPFAM" id="SSF56112">
    <property type="entry name" value="Protein kinase-like (PK-like)"/>
    <property type="match status" value="1"/>
</dbReference>
<feature type="domain" description="Protein kinase" evidence="8">
    <location>
        <begin position="11"/>
        <end position="274"/>
    </location>
</feature>
<dbReference type="PANTHER" id="PTHR43289:SF6">
    <property type="entry name" value="SERINE_THREONINE-PROTEIN KINASE NEKL-3"/>
    <property type="match status" value="1"/>
</dbReference>
<dbReference type="Gene3D" id="3.30.200.20">
    <property type="entry name" value="Phosphorylase Kinase, domain 1"/>
    <property type="match status" value="1"/>
</dbReference>
<evidence type="ECO:0000256" key="1">
    <source>
        <dbReference type="ARBA" id="ARBA00012513"/>
    </source>
</evidence>
<dbReference type="InterPro" id="IPR011009">
    <property type="entry name" value="Kinase-like_dom_sf"/>
</dbReference>
<keyword evidence="5 9" id="KW-0418">Kinase</keyword>
<proteinExistence type="predicted"/>
<dbReference type="SUPFAM" id="SSF48452">
    <property type="entry name" value="TPR-like"/>
    <property type="match status" value="2"/>
</dbReference>
<dbReference type="RefSeq" id="WP_187743213.1">
    <property type="nucleotide sequence ID" value="NZ_CP060825.1"/>
</dbReference>
<dbReference type="AlphaFoldDB" id="A0A7H0I038"/>
<dbReference type="PROSITE" id="PS00107">
    <property type="entry name" value="PROTEIN_KINASE_ATP"/>
    <property type="match status" value="1"/>
</dbReference>
<keyword evidence="10" id="KW-1185">Reference proteome</keyword>
<reference evidence="9 10" key="1">
    <citation type="submission" date="2020-08" db="EMBL/GenBank/DDBJ databases">
        <title>A novel species.</title>
        <authorList>
            <person name="Gao J."/>
        </authorList>
    </citation>
    <scope>NUCLEOTIDE SEQUENCE [LARGE SCALE GENOMIC DNA]</scope>
    <source>
        <strain evidence="9 10">CRPJ-33</strain>
    </source>
</reference>
<evidence type="ECO:0000259" key="8">
    <source>
        <dbReference type="PROSITE" id="PS50011"/>
    </source>
</evidence>
<dbReference type="GO" id="GO:0004674">
    <property type="term" value="F:protein serine/threonine kinase activity"/>
    <property type="evidence" value="ECO:0007669"/>
    <property type="project" value="UniProtKB-KW"/>
</dbReference>
<organism evidence="9 10">
    <name type="scientific">Streptomyces genisteinicus</name>
    <dbReference type="NCBI Taxonomy" id="2768068"/>
    <lineage>
        <taxon>Bacteria</taxon>
        <taxon>Bacillati</taxon>
        <taxon>Actinomycetota</taxon>
        <taxon>Actinomycetes</taxon>
        <taxon>Kitasatosporales</taxon>
        <taxon>Streptomycetaceae</taxon>
        <taxon>Streptomyces</taxon>
    </lineage>
</organism>
<dbReference type="Gene3D" id="1.10.510.10">
    <property type="entry name" value="Transferase(Phosphotransferase) domain 1"/>
    <property type="match status" value="1"/>
</dbReference>
<evidence type="ECO:0000256" key="2">
    <source>
        <dbReference type="ARBA" id="ARBA00022527"/>
    </source>
</evidence>
<keyword evidence="4 7" id="KW-0547">Nucleotide-binding</keyword>
<dbReference type="InterPro" id="IPR008271">
    <property type="entry name" value="Ser/Thr_kinase_AS"/>
</dbReference>
<dbReference type="PROSITE" id="PS50011">
    <property type="entry name" value="PROTEIN_KINASE_DOM"/>
    <property type="match status" value="1"/>
</dbReference>
<gene>
    <name evidence="9" type="ORF">IAG43_26650</name>
</gene>
<sequence>MQQGTVLGGRYTLGRLLGNGGMGEVREAVDGATGGTVAVKTMLPRVDDAEGAKRFAREVVATGRVNSRYVVGLLDSGTHEDSAYLVMEYVEGSSLDRLLREGRSWSVPETVLMLWQLAKGLAHAHADGILHRDVKPGNIMVVGEKEARLCDFGIAKLLGDHGATDLTGTGVIGTPAYLAPERWESGAVDTTLSDMYALGCVAYELLSGRHPFARERVGGDLRELHAHARPRPLHTLRDDIPHALQRLVEALLAKQPEARPSSDFTAAVLEAPPLRALGESRAADRLREYAAESDRRLAVADGLRRSGSPEEALRAYRTIVRRRTLMQGPDDDSTLRARQATADCLWAMNDAEGSVELCREIAADWARTFGDSGDDAIATLQALSYRLGWLGRHGEALPYLERIARARAGTRGDSPVTFTAEHHWADCLLKCDRPADAAVVLRRVVGGRRQVLGADDAETVRSTLLLADALVASGDPAGALDLLRPLGARGPGSPVHTVSGSRGLAERIDEAERAAGRRRWFFRR</sequence>
<dbReference type="Pfam" id="PF00069">
    <property type="entry name" value="Pkinase"/>
    <property type="match status" value="1"/>
</dbReference>
<dbReference type="KEGG" id="sgj:IAG43_26650"/>
<dbReference type="EMBL" id="CP060825">
    <property type="protein sequence ID" value="QNP66154.1"/>
    <property type="molecule type" value="Genomic_DNA"/>
</dbReference>
<dbReference type="EC" id="2.7.11.1" evidence="1"/>
<evidence type="ECO:0000256" key="4">
    <source>
        <dbReference type="ARBA" id="ARBA00022741"/>
    </source>
</evidence>
<dbReference type="Proteomes" id="UP000516230">
    <property type="component" value="Chromosome"/>
</dbReference>
<name>A0A7H0I038_9ACTN</name>
<keyword evidence="2" id="KW-0723">Serine/threonine-protein kinase</keyword>
<evidence type="ECO:0000256" key="5">
    <source>
        <dbReference type="ARBA" id="ARBA00022777"/>
    </source>
</evidence>
<evidence type="ECO:0000256" key="3">
    <source>
        <dbReference type="ARBA" id="ARBA00022679"/>
    </source>
</evidence>
<accession>A0A7H0I038</accession>
<evidence type="ECO:0000313" key="9">
    <source>
        <dbReference type="EMBL" id="QNP66154.1"/>
    </source>
</evidence>
<dbReference type="InterPro" id="IPR000719">
    <property type="entry name" value="Prot_kinase_dom"/>
</dbReference>
<dbReference type="PROSITE" id="PS00108">
    <property type="entry name" value="PROTEIN_KINASE_ST"/>
    <property type="match status" value="1"/>
</dbReference>
<dbReference type="InterPro" id="IPR017441">
    <property type="entry name" value="Protein_kinase_ATP_BS"/>
</dbReference>
<dbReference type="SMART" id="SM00220">
    <property type="entry name" value="S_TKc"/>
    <property type="match status" value="1"/>
</dbReference>
<dbReference type="GO" id="GO:0005524">
    <property type="term" value="F:ATP binding"/>
    <property type="evidence" value="ECO:0007669"/>
    <property type="project" value="UniProtKB-UniRule"/>
</dbReference>
<dbReference type="Gene3D" id="1.25.40.10">
    <property type="entry name" value="Tetratricopeptide repeat domain"/>
    <property type="match status" value="1"/>
</dbReference>
<dbReference type="PANTHER" id="PTHR43289">
    <property type="entry name" value="MITOGEN-ACTIVATED PROTEIN KINASE KINASE KINASE 20-RELATED"/>
    <property type="match status" value="1"/>
</dbReference>
<evidence type="ECO:0000256" key="7">
    <source>
        <dbReference type="PROSITE-ProRule" id="PRU10141"/>
    </source>
</evidence>
<dbReference type="InterPro" id="IPR011990">
    <property type="entry name" value="TPR-like_helical_dom_sf"/>
</dbReference>
<evidence type="ECO:0000313" key="10">
    <source>
        <dbReference type="Proteomes" id="UP000516230"/>
    </source>
</evidence>
<feature type="binding site" evidence="7">
    <location>
        <position position="40"/>
    </location>
    <ligand>
        <name>ATP</name>
        <dbReference type="ChEBI" id="CHEBI:30616"/>
    </ligand>
</feature>
<protein>
    <recommendedName>
        <fullName evidence="1">non-specific serine/threonine protein kinase</fullName>
        <ecNumber evidence="1">2.7.11.1</ecNumber>
    </recommendedName>
</protein>